<organism evidence="2 3">
    <name type="scientific">Diatrype stigma</name>
    <dbReference type="NCBI Taxonomy" id="117547"/>
    <lineage>
        <taxon>Eukaryota</taxon>
        <taxon>Fungi</taxon>
        <taxon>Dikarya</taxon>
        <taxon>Ascomycota</taxon>
        <taxon>Pezizomycotina</taxon>
        <taxon>Sordariomycetes</taxon>
        <taxon>Xylariomycetidae</taxon>
        <taxon>Xylariales</taxon>
        <taxon>Diatrypaceae</taxon>
        <taxon>Diatrype</taxon>
    </lineage>
</organism>
<dbReference type="AlphaFoldDB" id="A0AAN9V9H0"/>
<keyword evidence="1" id="KW-0472">Membrane</keyword>
<comment type="caution">
    <text evidence="2">The sequence shown here is derived from an EMBL/GenBank/DDBJ whole genome shotgun (WGS) entry which is preliminary data.</text>
</comment>
<evidence type="ECO:0000313" key="3">
    <source>
        <dbReference type="Proteomes" id="UP001320420"/>
    </source>
</evidence>
<feature type="transmembrane region" description="Helical" evidence="1">
    <location>
        <begin position="15"/>
        <end position="33"/>
    </location>
</feature>
<dbReference type="EMBL" id="JAKJXP020000004">
    <property type="protein sequence ID" value="KAK7756989.1"/>
    <property type="molecule type" value="Genomic_DNA"/>
</dbReference>
<dbReference type="Proteomes" id="UP001320420">
    <property type="component" value="Unassembled WGS sequence"/>
</dbReference>
<keyword evidence="1" id="KW-1133">Transmembrane helix</keyword>
<sequence length="277" mass="30608">MAPYNLNLVKDELSLASWLAIGATAQVLFALVVPPRYALLPLAMVIAARVLDFAMQYLGLVPNYYLKQAVLGRHSIVFPDRDGSKPEEMGTKPVAMFLVGIRSNHPIGRLLPAYRKLNDYMDKIYEDADANRATNGYLGRTPDWLPTEFSQNNTLCSISYWSSVEELQAFSHRPIHLSSMKFLGTVLRSGTDVGVVHEVLVCPPGHWEGVYGNVNPWGFGGTKFPAGKDGALRPPIYERDLKQLNGMWGRMGNRVRQAQADAALADLVGNVEEFTGA</sequence>
<dbReference type="InterPro" id="IPR025444">
    <property type="entry name" value="Monooxy_af470"/>
</dbReference>
<accession>A0AAN9V9H0</accession>
<gene>
    <name evidence="2" type="ORF">SLS62_001005</name>
</gene>
<protein>
    <recommendedName>
        <fullName evidence="4">Monooxygenase</fullName>
    </recommendedName>
</protein>
<reference evidence="2 3" key="1">
    <citation type="submission" date="2024-02" db="EMBL/GenBank/DDBJ databases">
        <title>De novo assembly and annotation of 12 fungi associated with fruit tree decline syndrome in Ontario, Canada.</title>
        <authorList>
            <person name="Sulman M."/>
            <person name="Ellouze W."/>
            <person name="Ilyukhin E."/>
        </authorList>
    </citation>
    <scope>NUCLEOTIDE SEQUENCE [LARGE SCALE GENOMIC DNA]</scope>
    <source>
        <strain evidence="2 3">M11/M66-122</strain>
    </source>
</reference>
<evidence type="ECO:0000313" key="2">
    <source>
        <dbReference type="EMBL" id="KAK7756989.1"/>
    </source>
</evidence>
<evidence type="ECO:0008006" key="4">
    <source>
        <dbReference type="Google" id="ProtNLM"/>
    </source>
</evidence>
<keyword evidence="3" id="KW-1185">Reference proteome</keyword>
<keyword evidence="1" id="KW-0812">Transmembrane</keyword>
<proteinExistence type="predicted"/>
<name>A0AAN9V9H0_9PEZI</name>
<evidence type="ECO:0000256" key="1">
    <source>
        <dbReference type="SAM" id="Phobius"/>
    </source>
</evidence>
<dbReference type="Pfam" id="PF13826">
    <property type="entry name" value="Monooxy_af470-like"/>
    <property type="match status" value="1"/>
</dbReference>